<dbReference type="EMBL" id="VYQE01000001">
    <property type="protein sequence ID" value="KAA9010322.1"/>
    <property type="molecule type" value="Genomic_DNA"/>
</dbReference>
<evidence type="ECO:0000313" key="2">
    <source>
        <dbReference type="Proteomes" id="UP000326554"/>
    </source>
</evidence>
<gene>
    <name evidence="1" type="ORF">F3S47_03490</name>
</gene>
<name>A0A5J5GSJ6_9RHOB</name>
<keyword evidence="2" id="KW-1185">Reference proteome</keyword>
<dbReference type="AlphaFoldDB" id="A0A5J5GSJ6"/>
<comment type="caution">
    <text evidence="1">The sequence shown here is derived from an EMBL/GenBank/DDBJ whole genome shotgun (WGS) entry which is preliminary data.</text>
</comment>
<dbReference type="Proteomes" id="UP000326554">
    <property type="component" value="Unassembled WGS sequence"/>
</dbReference>
<evidence type="ECO:0000313" key="1">
    <source>
        <dbReference type="EMBL" id="KAA9010322.1"/>
    </source>
</evidence>
<reference evidence="1 2" key="1">
    <citation type="submission" date="2019-09" db="EMBL/GenBank/DDBJ databases">
        <authorList>
            <person name="Park J.-S."/>
            <person name="Choi H.-J."/>
        </authorList>
    </citation>
    <scope>NUCLEOTIDE SEQUENCE [LARGE SCALE GENOMIC DNA]</scope>
    <source>
        <strain evidence="1 2">176SS1-4</strain>
    </source>
</reference>
<organism evidence="1 2">
    <name type="scientific">Histidinibacterium aquaticum</name>
    <dbReference type="NCBI Taxonomy" id="2613962"/>
    <lineage>
        <taxon>Bacteria</taxon>
        <taxon>Pseudomonadati</taxon>
        <taxon>Pseudomonadota</taxon>
        <taxon>Alphaproteobacteria</taxon>
        <taxon>Rhodobacterales</taxon>
        <taxon>Paracoccaceae</taxon>
        <taxon>Histidinibacterium</taxon>
    </lineage>
</organism>
<proteinExistence type="predicted"/>
<protein>
    <submittedName>
        <fullName evidence="1">Uncharacterized protein</fullName>
    </submittedName>
</protein>
<sequence length="62" mass="6530">MIPIYNVVTPRGTETRTAMADLAMARMDSLSAGTRPTGVRRVAARLAAMTGRRGLAGGRARA</sequence>
<accession>A0A5J5GSJ6</accession>
<dbReference type="RefSeq" id="WP_150443808.1">
    <property type="nucleotide sequence ID" value="NZ_VYQE01000001.1"/>
</dbReference>